<dbReference type="PROSITE" id="PS00107">
    <property type="entry name" value="PROTEIN_KINASE_ATP"/>
    <property type="match status" value="1"/>
</dbReference>
<organism evidence="7">
    <name type="scientific">Chromera velia CCMP2878</name>
    <dbReference type="NCBI Taxonomy" id="1169474"/>
    <lineage>
        <taxon>Eukaryota</taxon>
        <taxon>Sar</taxon>
        <taxon>Alveolata</taxon>
        <taxon>Colpodellida</taxon>
        <taxon>Chromeraceae</taxon>
        <taxon>Chromera</taxon>
    </lineage>
</organism>
<keyword evidence="3 4" id="KW-0067">ATP-binding</keyword>
<proteinExistence type="predicted"/>
<feature type="compositionally biased region" description="Low complexity" evidence="5">
    <location>
        <begin position="1067"/>
        <end position="1077"/>
    </location>
</feature>
<keyword evidence="2 4" id="KW-0547">Nucleotide-binding</keyword>
<reference evidence="7" key="1">
    <citation type="submission" date="2014-11" db="EMBL/GenBank/DDBJ databases">
        <authorList>
            <person name="Otto D Thomas"/>
            <person name="Naeem Raeece"/>
        </authorList>
    </citation>
    <scope>NUCLEOTIDE SEQUENCE</scope>
</reference>
<feature type="binding site" evidence="4">
    <location>
        <position position="141"/>
    </location>
    <ligand>
        <name>ATP</name>
        <dbReference type="ChEBI" id="CHEBI:30616"/>
    </ligand>
</feature>
<dbReference type="InterPro" id="IPR000719">
    <property type="entry name" value="Prot_kinase_dom"/>
</dbReference>
<dbReference type="SUPFAM" id="SSF56112">
    <property type="entry name" value="Protein kinase-like (PK-like)"/>
    <property type="match status" value="1"/>
</dbReference>
<feature type="compositionally biased region" description="Pro residues" evidence="5">
    <location>
        <begin position="510"/>
        <end position="520"/>
    </location>
</feature>
<feature type="compositionally biased region" description="Low complexity" evidence="5">
    <location>
        <begin position="870"/>
        <end position="879"/>
    </location>
</feature>
<dbReference type="Pfam" id="PF00069">
    <property type="entry name" value="Pkinase"/>
    <property type="match status" value="1"/>
</dbReference>
<dbReference type="InterPro" id="IPR011009">
    <property type="entry name" value="Kinase-like_dom_sf"/>
</dbReference>
<feature type="compositionally biased region" description="Low complexity" evidence="5">
    <location>
        <begin position="909"/>
        <end position="920"/>
    </location>
</feature>
<evidence type="ECO:0000256" key="5">
    <source>
        <dbReference type="SAM" id="MobiDB-lite"/>
    </source>
</evidence>
<dbReference type="PANTHER" id="PTHR24347">
    <property type="entry name" value="SERINE/THREONINE-PROTEIN KINASE"/>
    <property type="match status" value="1"/>
</dbReference>
<name>A0A0G4EYG1_9ALVE</name>
<evidence type="ECO:0000256" key="2">
    <source>
        <dbReference type="ARBA" id="ARBA00022741"/>
    </source>
</evidence>
<sequence length="1110" mass="117502">MSHKSTNPMSQLLRFPLPLTTGTTKEVAFDSSSSGGHRLLCFVEPGDASPRFVIPLEGGRFVNNVTDKGPCIFLVTSAGEFEFQCTSRESCEGWNEVLTEAGVTQFKFTQLYKLTKFLGEGSFARVYLGQHLYTGEEVVVKAVDMRAAVDSNQSALAEIGILRDISHPSISRLYAAYEQDNHTCMVLEYLRGGELFDAIVKGGPVREDTARRAMKRIFSALEELHLRGIVHRDVKTENLMLENENDVASVKLIDFGLATRLGSPHMSMRCGSPGYVAPEILANHPYDCKVDVFSAGVICFILLEGRPPFLGKGLLEIVRKNLRCQISFSAPQWASVSPAAVAFIQACCSVDPAKRLSSTEALSHPWMNGAWEMPKNPFHLTLPFPPVSTVPSDLLGEGETVEGSADTAASSGEASVSAVERSDSCNDDMAPISFVGGEEEEEEQQYRVSRRDGGSGGGYPASDERSFLSPDSRPPAGGGGGGAAQPSKETAPSSSPSSSNSSLSTARALPIPPGGSPSPSPSARVSSIAALQMIGGDCEEDEDEKGMMVEGGGKRSFNGGFLDCQDLQTWSRSRINLPLAELRGELEGRVGGSSGSSGENRSRSVSPAPCGVPTVALPLSDREGDVSVAPYSSACTPPLVSDGAQPSGEVLVGSCAVEGRGDGGEFGDTEASRLLNRLHTSVPILATASVRLRRARLQKTLFGGIDPQTGVRKRTADNSQNAAHLSFLSAAEAAKTRAADMPLSFPSDERECEGGGWGDLEDSGALRRFSTLAHFWTSAHVASVPHPTACDPTAALPPQKAAASIPENQHQAPTDCGRDAGRGGDSGVESGRPPRSSSSLLISSAGESRAAAEKRGGMCEEEEGREGVTQREQQQQQQQSDAGSSTVLCKCCHSGLSQISQAPPSMCHTPETPSLTLPTSRQTSRTDDESGTVKGIAVSEVEEEEEEGGEREEEVLRHDHRRRSAPAEGPLPGGQIALIEDGPSEWAGSRLLRGDRSVGLLRRRLFGRERFLSDPSQASHAFATAVKGGLAALRRYETSPLESEGGGKTIEGGGSPLTCSVRRERSGSSVSSLSSRRTAARTELRASLVAAAVVDLSSLRSLGGRGGGEG</sequence>
<comment type="subunit">
    <text evidence="1">Monomer.</text>
</comment>
<feature type="region of interest" description="Disordered" evidence="5">
    <location>
        <begin position="790"/>
        <end position="883"/>
    </location>
</feature>
<feature type="region of interest" description="Disordered" evidence="5">
    <location>
        <begin position="391"/>
        <end position="558"/>
    </location>
</feature>
<dbReference type="Gene3D" id="1.10.510.10">
    <property type="entry name" value="Transferase(Phosphotransferase) domain 1"/>
    <property type="match status" value="1"/>
</dbReference>
<feature type="region of interest" description="Disordered" evidence="5">
    <location>
        <begin position="587"/>
        <end position="610"/>
    </location>
</feature>
<dbReference type="EMBL" id="CDMZ01000010">
    <property type="protein sequence ID" value="CEM04391.1"/>
    <property type="molecule type" value="Genomic_DNA"/>
</dbReference>
<dbReference type="GO" id="GO:0005524">
    <property type="term" value="F:ATP binding"/>
    <property type="evidence" value="ECO:0007669"/>
    <property type="project" value="UniProtKB-UniRule"/>
</dbReference>
<evidence type="ECO:0000256" key="3">
    <source>
        <dbReference type="ARBA" id="ARBA00022840"/>
    </source>
</evidence>
<feature type="compositionally biased region" description="Low complexity" evidence="5">
    <location>
        <begin position="492"/>
        <end position="504"/>
    </location>
</feature>
<feature type="compositionally biased region" description="Low complexity" evidence="5">
    <location>
        <begin position="596"/>
        <end position="606"/>
    </location>
</feature>
<dbReference type="InterPro" id="IPR017441">
    <property type="entry name" value="Protein_kinase_ATP_BS"/>
</dbReference>
<evidence type="ECO:0000256" key="1">
    <source>
        <dbReference type="ARBA" id="ARBA00011245"/>
    </source>
</evidence>
<dbReference type="InterPro" id="IPR008271">
    <property type="entry name" value="Ser/Thr_kinase_AS"/>
</dbReference>
<gene>
    <name evidence="7" type="ORF">Cvel_14290</name>
</gene>
<dbReference type="SUPFAM" id="SSF50729">
    <property type="entry name" value="PH domain-like"/>
    <property type="match status" value="1"/>
</dbReference>
<dbReference type="CDD" id="cd05117">
    <property type="entry name" value="STKc_CAMK"/>
    <property type="match status" value="1"/>
</dbReference>
<evidence type="ECO:0000259" key="6">
    <source>
        <dbReference type="PROSITE" id="PS50011"/>
    </source>
</evidence>
<dbReference type="SMART" id="SM00220">
    <property type="entry name" value="S_TKc"/>
    <property type="match status" value="1"/>
</dbReference>
<dbReference type="AlphaFoldDB" id="A0A0G4EYG1"/>
<accession>A0A0G4EYG1</accession>
<feature type="domain" description="Protein kinase" evidence="6">
    <location>
        <begin position="112"/>
        <end position="367"/>
    </location>
</feature>
<feature type="region of interest" description="Disordered" evidence="5">
    <location>
        <begin position="1040"/>
        <end position="1079"/>
    </location>
</feature>
<feature type="compositionally biased region" description="Acidic residues" evidence="5">
    <location>
        <begin position="940"/>
        <end position="953"/>
    </location>
</feature>
<feature type="compositionally biased region" description="Gly residues" evidence="5">
    <location>
        <begin position="1044"/>
        <end position="1055"/>
    </location>
</feature>
<evidence type="ECO:0000256" key="4">
    <source>
        <dbReference type="PROSITE-ProRule" id="PRU10141"/>
    </source>
</evidence>
<protein>
    <recommendedName>
        <fullName evidence="6">Protein kinase domain-containing protein</fullName>
    </recommendedName>
</protein>
<feature type="compositionally biased region" description="Low complexity" evidence="5">
    <location>
        <begin position="408"/>
        <end position="419"/>
    </location>
</feature>
<evidence type="ECO:0000313" key="7">
    <source>
        <dbReference type="EMBL" id="CEM04391.1"/>
    </source>
</evidence>
<dbReference type="FunFam" id="1.10.510.10:FF:000571">
    <property type="entry name" value="Maternal embryonic leucine zipper kinase"/>
    <property type="match status" value="1"/>
</dbReference>
<feature type="region of interest" description="Disordered" evidence="5">
    <location>
        <begin position="899"/>
        <end position="976"/>
    </location>
</feature>
<feature type="compositionally biased region" description="Low complexity" evidence="5">
    <location>
        <begin position="827"/>
        <end position="849"/>
    </location>
</feature>
<dbReference type="PROSITE" id="PS00108">
    <property type="entry name" value="PROTEIN_KINASE_ST"/>
    <property type="match status" value="1"/>
</dbReference>
<dbReference type="GO" id="GO:0004672">
    <property type="term" value="F:protein kinase activity"/>
    <property type="evidence" value="ECO:0007669"/>
    <property type="project" value="InterPro"/>
</dbReference>
<dbReference type="VEuPathDB" id="CryptoDB:Cvel_14290"/>
<dbReference type="PROSITE" id="PS50011">
    <property type="entry name" value="PROTEIN_KINASE_DOM"/>
    <property type="match status" value="1"/>
</dbReference>